<dbReference type="Proteomes" id="UP000260808">
    <property type="component" value="Unassembled WGS sequence"/>
</dbReference>
<evidence type="ECO:0000313" key="4">
    <source>
        <dbReference type="Proteomes" id="UP000260808"/>
    </source>
</evidence>
<dbReference type="GO" id="GO:0003824">
    <property type="term" value="F:catalytic activity"/>
    <property type="evidence" value="ECO:0007669"/>
    <property type="project" value="InterPro"/>
</dbReference>
<dbReference type="EMBL" id="QSSX01000086">
    <property type="protein sequence ID" value="RGM16463.1"/>
    <property type="molecule type" value="Genomic_DNA"/>
</dbReference>
<dbReference type="EMBL" id="JAJBOM010000013">
    <property type="protein sequence ID" value="MCB5619524.1"/>
    <property type="molecule type" value="Genomic_DNA"/>
</dbReference>
<dbReference type="PANTHER" id="PTHR43196:SF2">
    <property type="entry name" value="PHOSPHOADENOSINE PHOSPHOSULFATE REDUCTASE"/>
    <property type="match status" value="1"/>
</dbReference>
<dbReference type="InterPro" id="IPR014729">
    <property type="entry name" value="Rossmann-like_a/b/a_fold"/>
</dbReference>
<dbReference type="RefSeq" id="WP_151165595.1">
    <property type="nucleotide sequence ID" value="NZ_JAAIQY010000013.1"/>
</dbReference>
<proteinExistence type="predicted"/>
<dbReference type="PANTHER" id="PTHR43196">
    <property type="entry name" value="SULFATE ADENYLYLTRANSFERASE SUBUNIT 2"/>
    <property type="match status" value="1"/>
</dbReference>
<accession>A0A3E4UUU6</accession>
<evidence type="ECO:0000313" key="2">
    <source>
        <dbReference type="EMBL" id="MCB5619524.1"/>
    </source>
</evidence>
<dbReference type="SUPFAM" id="SSF52402">
    <property type="entry name" value="Adenine nucleotide alpha hydrolases-like"/>
    <property type="match status" value="1"/>
</dbReference>
<dbReference type="Gene3D" id="3.40.50.620">
    <property type="entry name" value="HUPs"/>
    <property type="match status" value="1"/>
</dbReference>
<dbReference type="Pfam" id="PF01507">
    <property type="entry name" value="PAPS_reduct"/>
    <property type="match status" value="1"/>
</dbReference>
<protein>
    <submittedName>
        <fullName evidence="2">Phosphoadenosine phosphosulfate reductase family protein</fullName>
    </submittedName>
</protein>
<dbReference type="InterPro" id="IPR050128">
    <property type="entry name" value="Sulfate_adenylyltrnsfr_sub2"/>
</dbReference>
<evidence type="ECO:0000259" key="1">
    <source>
        <dbReference type="Pfam" id="PF01507"/>
    </source>
</evidence>
<reference evidence="2" key="2">
    <citation type="submission" date="2021-10" db="EMBL/GenBank/DDBJ databases">
        <title>Collection of gut derived symbiotic bacterial strains cultured from healthy donors.</title>
        <authorList>
            <person name="Lin H."/>
            <person name="Littmann E."/>
            <person name="Claire K."/>
            <person name="Pamer E."/>
        </authorList>
    </citation>
    <scope>NUCLEOTIDE SEQUENCE</scope>
    <source>
        <strain evidence="2">MSK.23.18</strain>
    </source>
</reference>
<evidence type="ECO:0000313" key="3">
    <source>
        <dbReference type="EMBL" id="RGM16463.1"/>
    </source>
</evidence>
<dbReference type="Proteomes" id="UP001297370">
    <property type="component" value="Unassembled WGS sequence"/>
</dbReference>
<organism evidence="3 4">
    <name type="scientific">Mediterraneibacter gnavus</name>
    <name type="common">Ruminococcus gnavus</name>
    <dbReference type="NCBI Taxonomy" id="33038"/>
    <lineage>
        <taxon>Bacteria</taxon>
        <taxon>Bacillati</taxon>
        <taxon>Bacillota</taxon>
        <taxon>Clostridia</taxon>
        <taxon>Lachnospirales</taxon>
        <taxon>Lachnospiraceae</taxon>
        <taxon>Mediterraneibacter</taxon>
    </lineage>
</organism>
<dbReference type="InterPro" id="IPR002500">
    <property type="entry name" value="PAPS_reduct_dom"/>
</dbReference>
<gene>
    <name evidence="3" type="ORF">DXC31_17345</name>
    <name evidence="2" type="ORF">LIQ08_10230</name>
</gene>
<dbReference type="AlphaFoldDB" id="A0A3E4UUU6"/>
<sequence length="493" mass="58478">MEQLSFFSIEKKIQNAITLLKMFEAKAIEMHPEGYYLCFSGGKDSQVIYELAKQAKVKFQAYYNVTTVDPPELVYFIRKMYPAVIINQPDTTMWELISQKHYPPTRRMRYCCSELKERGGKGRFVVTGVRWAESRKRRKRGFAEIQGPSEPKVILNSDNDEKRRQIENCQIKGKRVLNPILDWTDDEVWQFIHTHIRTYCSLYDEGFTRIGCIGCPLASTKQREKELARYPVFKKAYLKAFDRMLSYHKEGTHGSATWKDAEDVYRWWLYGNPPKEIQVTGQIELSIERELGNIVKEIEKKKPEPSKEWEDVFQKKLYDWKKIYQFGTEENLTTDGEVLNQIRRELVQVYENYFFGTTARDRYKKKIPQAVKDDYMAGEVEIFETAQRLVKKYKQSQQFRYVLVKRPQIRETDRRKLQVDLLVGKIQKLEVCVKRKDILGMRIFSKEDELDKMLAEVYQKIKELPRINKGVESAGNKKRSSWKNQMILEEFIR</sequence>
<feature type="domain" description="Phosphoadenosine phosphosulphate reductase" evidence="1">
    <location>
        <begin position="37"/>
        <end position="217"/>
    </location>
</feature>
<name>A0A3E4UUU6_MEDGN</name>
<comment type="caution">
    <text evidence="3">The sequence shown here is derived from an EMBL/GenBank/DDBJ whole genome shotgun (WGS) entry which is preliminary data.</text>
</comment>
<reference evidence="3 4" key="1">
    <citation type="submission" date="2018-08" db="EMBL/GenBank/DDBJ databases">
        <title>A genome reference for cultivated species of the human gut microbiota.</title>
        <authorList>
            <person name="Zou Y."/>
            <person name="Xue W."/>
            <person name="Luo G."/>
        </authorList>
    </citation>
    <scope>NUCLEOTIDE SEQUENCE [LARGE SCALE GENOMIC DNA]</scope>
    <source>
        <strain evidence="3 4">TF01-20-2</strain>
    </source>
</reference>